<evidence type="ECO:0000313" key="6">
    <source>
        <dbReference type="EMBL" id="KAK3199555.1"/>
    </source>
</evidence>
<dbReference type="CDD" id="cd00590">
    <property type="entry name" value="RRM_SF"/>
    <property type="match status" value="1"/>
</dbReference>
<dbReference type="Pfam" id="PF00076">
    <property type="entry name" value="RRM_1"/>
    <property type="match status" value="1"/>
</dbReference>
<evidence type="ECO:0000256" key="2">
    <source>
        <dbReference type="ARBA" id="ARBA00022728"/>
    </source>
</evidence>
<dbReference type="InterPro" id="IPR000504">
    <property type="entry name" value="RRM_dom"/>
</dbReference>
<dbReference type="AlphaFoldDB" id="A0AAE0E091"/>
<feature type="domain" description="RRM" evidence="5">
    <location>
        <begin position="46"/>
        <end position="123"/>
    </location>
</feature>
<dbReference type="PROSITE" id="PS50102">
    <property type="entry name" value="RRM"/>
    <property type="match status" value="1"/>
</dbReference>
<reference evidence="6" key="1">
    <citation type="journal article" date="2023" name="Plant J.">
        <title>Genome sequences and population genomics provide insights into the demographic history, inbreeding, and mutation load of two 'living fossil' tree species of Dipteronia.</title>
        <authorList>
            <person name="Feng Y."/>
            <person name="Comes H.P."/>
            <person name="Chen J."/>
            <person name="Zhu S."/>
            <person name="Lu R."/>
            <person name="Zhang X."/>
            <person name="Li P."/>
            <person name="Qiu J."/>
            <person name="Olsen K.M."/>
            <person name="Qiu Y."/>
        </authorList>
    </citation>
    <scope>NUCLEOTIDE SEQUENCE</scope>
    <source>
        <strain evidence="6">NBL</strain>
    </source>
</reference>
<dbReference type="PANTHER" id="PTHR23147">
    <property type="entry name" value="SERINE/ARGININE RICH SPLICING FACTOR"/>
    <property type="match status" value="1"/>
</dbReference>
<keyword evidence="7" id="KW-1185">Reference proteome</keyword>
<keyword evidence="1" id="KW-0507">mRNA processing</keyword>
<dbReference type="SUPFAM" id="SSF54928">
    <property type="entry name" value="RNA-binding domain, RBD"/>
    <property type="match status" value="1"/>
</dbReference>
<dbReference type="SMART" id="SM00360">
    <property type="entry name" value="RRM"/>
    <property type="match status" value="1"/>
</dbReference>
<name>A0AAE0E091_9ROSI</name>
<sequence length="184" mass="20348">MGCPVPTIGRERVKSRERGSDSLGCEGSQEILSGSSLGKDFRDGLFSIFIDNISPSLDSRALWRFFKPFGRVRDVYLSLKKSFSGSRFGFVRFETVEEVAWVAKKVNGLFVLGRLLRAKVASFGWKKRRSSLSNCRKSLAMEESLGREVILRGHPQQKSVAGDRSFADVLNGCQNGSLSEGAGF</sequence>
<comment type="caution">
    <text evidence="6">The sequence shown here is derived from an EMBL/GenBank/DDBJ whole genome shotgun (WGS) entry which is preliminary data.</text>
</comment>
<evidence type="ECO:0000313" key="7">
    <source>
        <dbReference type="Proteomes" id="UP001281410"/>
    </source>
</evidence>
<dbReference type="GO" id="GO:0008380">
    <property type="term" value="P:RNA splicing"/>
    <property type="evidence" value="ECO:0007669"/>
    <property type="project" value="UniProtKB-KW"/>
</dbReference>
<protein>
    <recommendedName>
        <fullName evidence="5">RRM domain-containing protein</fullName>
    </recommendedName>
</protein>
<dbReference type="InterPro" id="IPR050907">
    <property type="entry name" value="SRSF"/>
</dbReference>
<dbReference type="EMBL" id="JANJYJ010000007">
    <property type="protein sequence ID" value="KAK3199555.1"/>
    <property type="molecule type" value="Genomic_DNA"/>
</dbReference>
<evidence type="ECO:0000256" key="3">
    <source>
        <dbReference type="ARBA" id="ARBA00023187"/>
    </source>
</evidence>
<dbReference type="Proteomes" id="UP001281410">
    <property type="component" value="Unassembled WGS sequence"/>
</dbReference>
<keyword evidence="2" id="KW-0747">Spliceosome</keyword>
<gene>
    <name evidence="6" type="ORF">Dsin_022970</name>
</gene>
<dbReference type="InterPro" id="IPR035979">
    <property type="entry name" value="RBD_domain_sf"/>
</dbReference>
<organism evidence="6 7">
    <name type="scientific">Dipteronia sinensis</name>
    <dbReference type="NCBI Taxonomy" id="43782"/>
    <lineage>
        <taxon>Eukaryota</taxon>
        <taxon>Viridiplantae</taxon>
        <taxon>Streptophyta</taxon>
        <taxon>Embryophyta</taxon>
        <taxon>Tracheophyta</taxon>
        <taxon>Spermatophyta</taxon>
        <taxon>Magnoliopsida</taxon>
        <taxon>eudicotyledons</taxon>
        <taxon>Gunneridae</taxon>
        <taxon>Pentapetalae</taxon>
        <taxon>rosids</taxon>
        <taxon>malvids</taxon>
        <taxon>Sapindales</taxon>
        <taxon>Sapindaceae</taxon>
        <taxon>Hippocastanoideae</taxon>
        <taxon>Acereae</taxon>
        <taxon>Dipteronia</taxon>
    </lineage>
</organism>
<dbReference type="InterPro" id="IPR012677">
    <property type="entry name" value="Nucleotide-bd_a/b_plait_sf"/>
</dbReference>
<proteinExistence type="predicted"/>
<evidence type="ECO:0000256" key="4">
    <source>
        <dbReference type="PROSITE-ProRule" id="PRU00176"/>
    </source>
</evidence>
<evidence type="ECO:0000259" key="5">
    <source>
        <dbReference type="PROSITE" id="PS50102"/>
    </source>
</evidence>
<evidence type="ECO:0000256" key="1">
    <source>
        <dbReference type="ARBA" id="ARBA00022664"/>
    </source>
</evidence>
<dbReference type="Gene3D" id="3.30.70.330">
    <property type="match status" value="1"/>
</dbReference>
<dbReference type="GO" id="GO:0005681">
    <property type="term" value="C:spliceosomal complex"/>
    <property type="evidence" value="ECO:0007669"/>
    <property type="project" value="UniProtKB-KW"/>
</dbReference>
<dbReference type="GO" id="GO:0006397">
    <property type="term" value="P:mRNA processing"/>
    <property type="evidence" value="ECO:0007669"/>
    <property type="project" value="UniProtKB-KW"/>
</dbReference>
<accession>A0AAE0E091</accession>
<dbReference type="GO" id="GO:0003723">
    <property type="term" value="F:RNA binding"/>
    <property type="evidence" value="ECO:0007669"/>
    <property type="project" value="UniProtKB-UniRule"/>
</dbReference>
<keyword evidence="4" id="KW-0694">RNA-binding</keyword>
<keyword evidence="3" id="KW-0508">mRNA splicing</keyword>